<keyword evidence="6" id="KW-0067">ATP-binding</keyword>
<protein>
    <recommendedName>
        <fullName evidence="1">non-specific serine/threonine protein kinase</fullName>
        <ecNumber evidence="1">2.7.11.1</ecNumber>
    </recommendedName>
</protein>
<dbReference type="AlphaFoldDB" id="A0A4P9Y3Q2"/>
<evidence type="ECO:0000313" key="9">
    <source>
        <dbReference type="Proteomes" id="UP000267251"/>
    </source>
</evidence>
<keyword evidence="3" id="KW-0808">Transferase</keyword>
<keyword evidence="2" id="KW-0723">Serine/threonine-protein kinase</keyword>
<keyword evidence="5 8" id="KW-0418">Kinase</keyword>
<sequence length="402" mass="45529">MIHLIHTFPQLADRYCLIGKLGEGTFSSVYKAKDVHHWRYDNSAWKEGDDVAASANDEALRRSRRTQEQAQYVAIKRVYVSASPDRVANEVAILRDLRGVPNVTSVITALRHQDQVCVILPYHPHDDFRIFYRRMTLNGVRDYIQALLISMREIHQRGIIHRDVKPANFLYNRQTRRGYLVDFGLAHREVKDPQVRRLARERYDSLSHLYWISPEYAHPRTQSAGYILNDDRPHAKANRAGTRGFRAPEILMKQTYQTVSIDVWSVGVILLCILTGRFPFFQSNTDAEALIELACIFGVKGMKRCAALNARSFECSIPTLNEDPISMESLCRALNKDAPWCTSSGGPSSASPKNGKEGKKQTQSTAVFSLLQGLLTLNPWERLTAADALAHPFFQEGVDPAC</sequence>
<reference evidence="9" key="1">
    <citation type="journal article" date="2018" name="Nat. Microbiol.">
        <title>Leveraging single-cell genomics to expand the fungal tree of life.</title>
        <authorList>
            <person name="Ahrendt S.R."/>
            <person name="Quandt C.A."/>
            <person name="Ciobanu D."/>
            <person name="Clum A."/>
            <person name="Salamov A."/>
            <person name="Andreopoulos B."/>
            <person name="Cheng J.F."/>
            <person name="Woyke T."/>
            <person name="Pelin A."/>
            <person name="Henrissat B."/>
            <person name="Reynolds N.K."/>
            <person name="Benny G.L."/>
            <person name="Smith M.E."/>
            <person name="James T.Y."/>
            <person name="Grigoriev I.V."/>
        </authorList>
    </citation>
    <scope>NUCLEOTIDE SEQUENCE [LARGE SCALE GENOMIC DNA]</scope>
</reference>
<evidence type="ECO:0000256" key="6">
    <source>
        <dbReference type="ARBA" id="ARBA00022840"/>
    </source>
</evidence>
<evidence type="ECO:0000256" key="1">
    <source>
        <dbReference type="ARBA" id="ARBA00012513"/>
    </source>
</evidence>
<evidence type="ECO:0000256" key="4">
    <source>
        <dbReference type="ARBA" id="ARBA00022741"/>
    </source>
</evidence>
<keyword evidence="4" id="KW-0547">Nucleotide-binding</keyword>
<dbReference type="PANTHER" id="PTHR44167:SF23">
    <property type="entry name" value="CDC7 KINASE, ISOFORM A-RELATED"/>
    <property type="match status" value="1"/>
</dbReference>
<keyword evidence="9" id="KW-1185">Reference proteome</keyword>
<dbReference type="Gene3D" id="1.10.510.10">
    <property type="entry name" value="Transferase(Phosphotransferase) domain 1"/>
    <property type="match status" value="1"/>
</dbReference>
<accession>A0A4P9Y3Q2</accession>
<proteinExistence type="predicted"/>
<dbReference type="InterPro" id="IPR011009">
    <property type="entry name" value="Kinase-like_dom_sf"/>
</dbReference>
<evidence type="ECO:0000256" key="3">
    <source>
        <dbReference type="ARBA" id="ARBA00022679"/>
    </source>
</evidence>
<dbReference type="CDD" id="cd14019">
    <property type="entry name" value="STKc_Cdc7"/>
    <property type="match status" value="1"/>
</dbReference>
<dbReference type="GO" id="GO:0004674">
    <property type="term" value="F:protein serine/threonine kinase activity"/>
    <property type="evidence" value="ECO:0007669"/>
    <property type="project" value="UniProtKB-KW"/>
</dbReference>
<dbReference type="EC" id="2.7.11.1" evidence="1"/>
<dbReference type="EMBL" id="KZ988002">
    <property type="protein sequence ID" value="RKP13515.1"/>
    <property type="molecule type" value="Genomic_DNA"/>
</dbReference>
<dbReference type="PROSITE" id="PS50011">
    <property type="entry name" value="PROTEIN_KINASE_DOM"/>
    <property type="match status" value="1"/>
</dbReference>
<evidence type="ECO:0000256" key="2">
    <source>
        <dbReference type="ARBA" id="ARBA00022527"/>
    </source>
</evidence>
<gene>
    <name evidence="8" type="ORF">BJ684DRAFT_22773</name>
</gene>
<dbReference type="GO" id="GO:0005524">
    <property type="term" value="F:ATP binding"/>
    <property type="evidence" value="ECO:0007669"/>
    <property type="project" value="UniProtKB-KW"/>
</dbReference>
<evidence type="ECO:0000256" key="5">
    <source>
        <dbReference type="ARBA" id="ARBA00022777"/>
    </source>
</evidence>
<dbReference type="GO" id="GO:0044773">
    <property type="term" value="P:mitotic DNA damage checkpoint signaling"/>
    <property type="evidence" value="ECO:0007669"/>
    <property type="project" value="TreeGrafter"/>
</dbReference>
<dbReference type="Pfam" id="PF00069">
    <property type="entry name" value="Pkinase"/>
    <property type="match status" value="2"/>
</dbReference>
<dbReference type="Proteomes" id="UP000267251">
    <property type="component" value="Unassembled WGS sequence"/>
</dbReference>
<dbReference type="PROSITE" id="PS00108">
    <property type="entry name" value="PROTEIN_KINASE_ST"/>
    <property type="match status" value="1"/>
</dbReference>
<dbReference type="Gene3D" id="3.30.200.20">
    <property type="entry name" value="Phosphorylase Kinase, domain 1"/>
    <property type="match status" value="1"/>
</dbReference>
<dbReference type="SMART" id="SM00220">
    <property type="entry name" value="S_TKc"/>
    <property type="match status" value="1"/>
</dbReference>
<dbReference type="GO" id="GO:0005634">
    <property type="term" value="C:nucleus"/>
    <property type="evidence" value="ECO:0007669"/>
    <property type="project" value="TreeGrafter"/>
</dbReference>
<evidence type="ECO:0000313" key="8">
    <source>
        <dbReference type="EMBL" id="RKP13515.1"/>
    </source>
</evidence>
<name>A0A4P9Y3Q2_9FUNG</name>
<dbReference type="OrthoDB" id="10020333at2759"/>
<evidence type="ECO:0000259" key="7">
    <source>
        <dbReference type="PROSITE" id="PS50011"/>
    </source>
</evidence>
<dbReference type="PANTHER" id="PTHR44167">
    <property type="entry name" value="OVARIAN-SPECIFIC SERINE/THREONINE-PROTEIN KINASE LOK-RELATED"/>
    <property type="match status" value="1"/>
</dbReference>
<dbReference type="InterPro" id="IPR008271">
    <property type="entry name" value="Ser/Thr_kinase_AS"/>
</dbReference>
<organism evidence="8 9">
    <name type="scientific">Piptocephalis cylindrospora</name>
    <dbReference type="NCBI Taxonomy" id="1907219"/>
    <lineage>
        <taxon>Eukaryota</taxon>
        <taxon>Fungi</taxon>
        <taxon>Fungi incertae sedis</taxon>
        <taxon>Zoopagomycota</taxon>
        <taxon>Zoopagomycotina</taxon>
        <taxon>Zoopagomycetes</taxon>
        <taxon>Zoopagales</taxon>
        <taxon>Piptocephalidaceae</taxon>
        <taxon>Piptocephalis</taxon>
    </lineage>
</organism>
<dbReference type="SUPFAM" id="SSF56112">
    <property type="entry name" value="Protein kinase-like (PK-like)"/>
    <property type="match status" value="1"/>
</dbReference>
<dbReference type="InterPro" id="IPR000719">
    <property type="entry name" value="Prot_kinase_dom"/>
</dbReference>
<feature type="domain" description="Protein kinase" evidence="7">
    <location>
        <begin position="15"/>
        <end position="394"/>
    </location>
</feature>